<dbReference type="OrthoDB" id="9803742at2"/>
<dbReference type="Pfam" id="PF21157">
    <property type="entry name" value="DksA_N"/>
    <property type="match status" value="1"/>
</dbReference>
<dbReference type="InterPro" id="IPR012784">
    <property type="entry name" value="DksA_RNA_pol-bd"/>
</dbReference>
<feature type="zinc finger region" description="dksA C4-type" evidence="5">
    <location>
        <begin position="83"/>
        <end position="107"/>
    </location>
</feature>
<dbReference type="PANTHER" id="PTHR33823:SF2">
    <property type="entry name" value="RNA POLYMERASE-BINDING TRANSCRIPTION FACTOR DKSA"/>
    <property type="match status" value="1"/>
</dbReference>
<dbReference type="Pfam" id="PF01258">
    <property type="entry name" value="zf-dskA_traR"/>
    <property type="match status" value="1"/>
</dbReference>
<evidence type="ECO:0000256" key="1">
    <source>
        <dbReference type="ARBA" id="ARBA00022490"/>
    </source>
</evidence>
<accession>A0A346DZE7</accession>
<feature type="domain" description="Zinc finger DksA/TraR C4-type" evidence="6">
    <location>
        <begin position="79"/>
        <end position="109"/>
    </location>
</feature>
<organism evidence="8 9">
    <name type="scientific">Candidatus Purcelliella pentastirinorum</name>
    <dbReference type="NCBI Taxonomy" id="472834"/>
    <lineage>
        <taxon>Bacteria</taxon>
        <taxon>Pseudomonadati</taxon>
        <taxon>Pseudomonadota</taxon>
        <taxon>Gammaproteobacteria</taxon>
        <taxon>Enterobacterales</taxon>
        <taxon>Enterobacteriaceae</taxon>
        <taxon>Candidatus Purcelliella</taxon>
    </lineage>
</organism>
<dbReference type="InterPro" id="IPR037187">
    <property type="entry name" value="DnaK_N"/>
</dbReference>
<evidence type="ECO:0000313" key="8">
    <source>
        <dbReference type="EMBL" id="AXN02102.1"/>
    </source>
</evidence>
<keyword evidence="2" id="KW-0479">Metal-binding</keyword>
<dbReference type="NCBIfam" id="TIGR02420">
    <property type="entry name" value="dksA"/>
    <property type="match status" value="1"/>
</dbReference>
<dbReference type="GO" id="GO:0008270">
    <property type="term" value="F:zinc ion binding"/>
    <property type="evidence" value="ECO:0007669"/>
    <property type="project" value="UniProtKB-KW"/>
</dbReference>
<evidence type="ECO:0000256" key="4">
    <source>
        <dbReference type="ARBA" id="ARBA00022833"/>
    </source>
</evidence>
<dbReference type="Gene3D" id="1.20.120.910">
    <property type="entry name" value="DksA, coiled-coil domain"/>
    <property type="match status" value="1"/>
</dbReference>
<evidence type="ECO:0000256" key="3">
    <source>
        <dbReference type="ARBA" id="ARBA00022771"/>
    </source>
</evidence>
<keyword evidence="3" id="KW-0863">Zinc-finger</keyword>
<dbReference type="PROSITE" id="PS51128">
    <property type="entry name" value="ZF_DKSA_2"/>
    <property type="match status" value="1"/>
</dbReference>
<dbReference type="PROSITE" id="PS01102">
    <property type="entry name" value="ZF_DKSA_1"/>
    <property type="match status" value="1"/>
</dbReference>
<keyword evidence="4" id="KW-0862">Zinc</keyword>
<gene>
    <name evidence="8" type="ORF">C9I82_128</name>
</gene>
<dbReference type="SUPFAM" id="SSF109635">
    <property type="entry name" value="DnaK suppressor protein DksA, alpha-hairpin domain"/>
    <property type="match status" value="1"/>
</dbReference>
<evidence type="ECO:0000256" key="2">
    <source>
        <dbReference type="ARBA" id="ARBA00022723"/>
    </source>
</evidence>
<protein>
    <submittedName>
        <fullName evidence="8">RNA polymerase-binding transcription factor DksA</fullName>
    </submittedName>
</protein>
<dbReference type="AlphaFoldDB" id="A0A346DZE7"/>
<evidence type="ECO:0000313" key="9">
    <source>
        <dbReference type="Proteomes" id="UP000256856"/>
    </source>
</evidence>
<evidence type="ECO:0000259" key="7">
    <source>
        <dbReference type="Pfam" id="PF21157"/>
    </source>
</evidence>
<evidence type="ECO:0000256" key="5">
    <source>
        <dbReference type="PROSITE-ProRule" id="PRU00510"/>
    </source>
</evidence>
<dbReference type="InterPro" id="IPR020458">
    <property type="entry name" value="Znf_DskA_TraR_CS"/>
</dbReference>
<evidence type="ECO:0000259" key="6">
    <source>
        <dbReference type="Pfam" id="PF01258"/>
    </source>
</evidence>
<dbReference type="Proteomes" id="UP000256856">
    <property type="component" value="Chromosome"/>
</dbReference>
<dbReference type="InterPro" id="IPR000962">
    <property type="entry name" value="Znf_DskA_TraR"/>
</dbReference>
<dbReference type="EMBL" id="CP028374">
    <property type="protein sequence ID" value="AXN02102.1"/>
    <property type="molecule type" value="Genomic_DNA"/>
</dbReference>
<sequence length="121" mass="14544">MNLSQIKHFKIILNTWYNKLKKKIKKQVYYIKKETDNLADPIDRASREEEFKLELYNKKRERELIKKIEITINKIKNNSFGYCELCKIEIGIKRLEANPIANLCIDCKILSEIKEKQIRQN</sequence>
<dbReference type="KEGG" id="ppet:C9I82_128"/>
<dbReference type="SUPFAM" id="SSF57716">
    <property type="entry name" value="Glucocorticoid receptor-like (DNA-binding domain)"/>
    <property type="match status" value="1"/>
</dbReference>
<feature type="domain" description="DnaK suppressor protein DksA N-terminal" evidence="7">
    <location>
        <begin position="5"/>
        <end position="75"/>
    </location>
</feature>
<reference evidence="8 9" key="1">
    <citation type="submission" date="2018-03" db="EMBL/GenBank/DDBJ databases">
        <title>A parallel universe: an anciently diverged bacterial symbiosis in a Hawaiian planthopper (Hemiptera: Cixiidae) reveals rearranged nutritional responsibilities.</title>
        <authorList>
            <person name="Bennett G."/>
            <person name="Mao M."/>
        </authorList>
    </citation>
    <scope>NUCLEOTIDE SEQUENCE [LARGE SCALE GENOMIC DNA]</scope>
    <source>
        <strain evidence="8 9">OLIH</strain>
    </source>
</reference>
<proteinExistence type="predicted"/>
<keyword evidence="1" id="KW-0963">Cytoplasm</keyword>
<dbReference type="PANTHER" id="PTHR33823">
    <property type="entry name" value="RNA POLYMERASE-BINDING TRANSCRIPTION FACTOR DKSA-RELATED"/>
    <property type="match status" value="1"/>
</dbReference>
<dbReference type="InterPro" id="IPR048489">
    <property type="entry name" value="DksA_N"/>
</dbReference>
<name>A0A346DZE7_9ENTR</name>
<keyword evidence="9" id="KW-1185">Reference proteome</keyword>